<dbReference type="InParanoid" id="F0Z6F4"/>
<dbReference type="Pfam" id="PF05725">
    <property type="entry name" value="FNIP"/>
    <property type="match status" value="3"/>
</dbReference>
<keyword evidence="1" id="KW-0677">Repeat</keyword>
<dbReference type="SUPFAM" id="SSF52058">
    <property type="entry name" value="L domain-like"/>
    <property type="match status" value="1"/>
</dbReference>
<dbReference type="GeneID" id="10503410"/>
<dbReference type="InterPro" id="IPR008615">
    <property type="entry name" value="FNIP"/>
</dbReference>
<keyword evidence="3" id="KW-1185">Reference proteome</keyword>
<proteinExistence type="predicted"/>
<dbReference type="KEGG" id="dpp:DICPUDRAFT_44541"/>
<name>F0Z6F4_DICPU</name>
<dbReference type="InterPro" id="IPR051251">
    <property type="entry name" value="STK_FNIP-Repeat"/>
</dbReference>
<organism evidence="2 3">
    <name type="scientific">Dictyostelium purpureum</name>
    <name type="common">Slime mold</name>
    <dbReference type="NCBI Taxonomy" id="5786"/>
    <lineage>
        <taxon>Eukaryota</taxon>
        <taxon>Amoebozoa</taxon>
        <taxon>Evosea</taxon>
        <taxon>Eumycetozoa</taxon>
        <taxon>Dictyostelia</taxon>
        <taxon>Dictyosteliales</taxon>
        <taxon>Dictyosteliaceae</taxon>
        <taxon>Dictyostelium</taxon>
    </lineage>
</organism>
<protein>
    <recommendedName>
        <fullName evidence="4">FNIP repeat-containing protein</fullName>
    </recommendedName>
</protein>
<dbReference type="AlphaFoldDB" id="F0Z6F4"/>
<accession>F0Z6F4</accession>
<dbReference type="PANTHER" id="PTHR32134:SF169">
    <property type="entry name" value="FNIP REPEAT-CONTAINING PROTEIN-RELATED"/>
    <property type="match status" value="1"/>
</dbReference>
<evidence type="ECO:0000256" key="1">
    <source>
        <dbReference type="ARBA" id="ARBA00022737"/>
    </source>
</evidence>
<dbReference type="RefSeq" id="XP_003283027.1">
    <property type="nucleotide sequence ID" value="XM_003282979.1"/>
</dbReference>
<dbReference type="Proteomes" id="UP000001064">
    <property type="component" value="Unassembled WGS sequence"/>
</dbReference>
<dbReference type="PANTHER" id="PTHR32134">
    <property type="entry name" value="FNIP REPEAT-CONTAINING PROTEIN"/>
    <property type="match status" value="1"/>
</dbReference>
<dbReference type="EMBL" id="GL870942">
    <property type="protein sequence ID" value="EGC40480.1"/>
    <property type="molecule type" value="Genomic_DNA"/>
</dbReference>
<evidence type="ECO:0000313" key="2">
    <source>
        <dbReference type="EMBL" id="EGC40480.1"/>
    </source>
</evidence>
<sequence>MITHSNSNNSNNNNIDSNNSNIIDNSTLFFKIWRNRYLFNLIIYFLKNCNLHYYNVLVRSYLIKDSFINELKEGYITSLTLYSNASKQKLLNIFQILPKTIESIQFGDHAFNEEFLVGEIPHFIERIVFNLKWNRNIELNVLPSRLKTLVFNQEYNSPILPNVLPPSLTHLEFGNDFNHPLGPGVLNQGLKVLKFSHISEFNQKLQENSLPSSLETIRFGKFYNKGIKLNVLPPTLTHLEFLVIDIVLPSSFPANNITYLKFGNFFNFPIKNEFINLKKLKRIQFGDSFDQPLGPIKFPESITCIEFGEYFNRLFSRSQLPKNLKHLVLGDRYTRYFDSITFPTNLVSLRLNKHYWRDVTREMFPTTLKLLELGLDFKLKGEDFLPPYLDKLIIRGHIQRKSEIPVLPSTLTTLFIHTTNKYLLDHQNKEESLESLKPIIKFFSNSSFISGEDLNTCDYLFKKLMKRMIKLDC</sequence>
<reference evidence="3" key="1">
    <citation type="journal article" date="2011" name="Genome Biol.">
        <title>Comparative genomics of the social amoebae Dictyostelium discoideum and Dictyostelium purpureum.</title>
        <authorList>
            <consortium name="US DOE Joint Genome Institute (JGI-PGF)"/>
            <person name="Sucgang R."/>
            <person name="Kuo A."/>
            <person name="Tian X."/>
            <person name="Salerno W."/>
            <person name="Parikh A."/>
            <person name="Feasley C.L."/>
            <person name="Dalin E."/>
            <person name="Tu H."/>
            <person name="Huang E."/>
            <person name="Barry K."/>
            <person name="Lindquist E."/>
            <person name="Shapiro H."/>
            <person name="Bruce D."/>
            <person name="Schmutz J."/>
            <person name="Salamov A."/>
            <person name="Fey P."/>
            <person name="Gaudet P."/>
            <person name="Anjard C."/>
            <person name="Babu M.M."/>
            <person name="Basu S."/>
            <person name="Bushmanova Y."/>
            <person name="van der Wel H."/>
            <person name="Katoh-Kurasawa M."/>
            <person name="Dinh C."/>
            <person name="Coutinho P.M."/>
            <person name="Saito T."/>
            <person name="Elias M."/>
            <person name="Schaap P."/>
            <person name="Kay R.R."/>
            <person name="Henrissat B."/>
            <person name="Eichinger L."/>
            <person name="Rivero F."/>
            <person name="Putnam N.H."/>
            <person name="West C.M."/>
            <person name="Loomis W.F."/>
            <person name="Chisholm R.L."/>
            <person name="Shaulsky G."/>
            <person name="Strassmann J.E."/>
            <person name="Queller D.C."/>
            <person name="Kuspa A."/>
            <person name="Grigoriev I.V."/>
        </authorList>
    </citation>
    <scope>NUCLEOTIDE SEQUENCE [LARGE SCALE GENOMIC DNA]</scope>
    <source>
        <strain evidence="3">QSDP1</strain>
    </source>
</reference>
<gene>
    <name evidence="2" type="ORF">DICPUDRAFT_44541</name>
</gene>
<dbReference type="VEuPathDB" id="AmoebaDB:DICPUDRAFT_44541"/>
<evidence type="ECO:0008006" key="4">
    <source>
        <dbReference type="Google" id="ProtNLM"/>
    </source>
</evidence>
<evidence type="ECO:0000313" key="3">
    <source>
        <dbReference type="Proteomes" id="UP000001064"/>
    </source>
</evidence>